<accession>A0AA39Q4W2</accession>
<evidence type="ECO:0000313" key="2">
    <source>
        <dbReference type="Proteomes" id="UP001175228"/>
    </source>
</evidence>
<dbReference type="Proteomes" id="UP001175228">
    <property type="component" value="Unassembled WGS sequence"/>
</dbReference>
<keyword evidence="2" id="KW-1185">Reference proteome</keyword>
<dbReference type="AlphaFoldDB" id="A0AA39Q4W2"/>
<reference evidence="1" key="1">
    <citation type="submission" date="2023-06" db="EMBL/GenBank/DDBJ databases">
        <authorList>
            <consortium name="Lawrence Berkeley National Laboratory"/>
            <person name="Ahrendt S."/>
            <person name="Sahu N."/>
            <person name="Indic B."/>
            <person name="Wong-Bajracharya J."/>
            <person name="Merenyi Z."/>
            <person name="Ke H.-M."/>
            <person name="Monk M."/>
            <person name="Kocsube S."/>
            <person name="Drula E."/>
            <person name="Lipzen A."/>
            <person name="Balint B."/>
            <person name="Henrissat B."/>
            <person name="Andreopoulos B."/>
            <person name="Martin F.M."/>
            <person name="Harder C.B."/>
            <person name="Rigling D."/>
            <person name="Ford K.L."/>
            <person name="Foster G.D."/>
            <person name="Pangilinan J."/>
            <person name="Papanicolaou A."/>
            <person name="Barry K."/>
            <person name="LaButti K."/>
            <person name="Viragh M."/>
            <person name="Koriabine M."/>
            <person name="Yan M."/>
            <person name="Riley R."/>
            <person name="Champramary S."/>
            <person name="Plett K.L."/>
            <person name="Tsai I.J."/>
            <person name="Slot J."/>
            <person name="Sipos G."/>
            <person name="Plett J."/>
            <person name="Nagy L.G."/>
            <person name="Grigoriev I.V."/>
        </authorList>
    </citation>
    <scope>NUCLEOTIDE SEQUENCE</scope>
    <source>
        <strain evidence="1">HWK02</strain>
    </source>
</reference>
<name>A0AA39Q4W2_9AGAR</name>
<protein>
    <submittedName>
        <fullName evidence="1">Uncharacterized protein</fullName>
    </submittedName>
</protein>
<feature type="non-terminal residue" evidence="1">
    <location>
        <position position="435"/>
    </location>
</feature>
<evidence type="ECO:0000313" key="1">
    <source>
        <dbReference type="EMBL" id="KAK0495244.1"/>
    </source>
</evidence>
<sequence>MIFCHREEDHLVLSAGSLHGIAVKSTFTIYGTDLSDSHDPLATAVVKTVEAFVSRLYPASDKDHFFTACKDAPQAVWYARLDKASGASLAIYCNDSPFLDNLLKEDCESRLIVPAIPAKTQPEADLCLTVKDNTVYFDWGGKSTIISASMGFPSRFSFGAGIKDITTIHRVIDRYSQFNSHLTRPGSPSLPISEYISIEMHELRINKGSLSPTGGDLLLHSEEKPVHFDIDRSSEEKRYGFTIRNTSSIPLYTYLFYFDASTLTIAEWYSPDLSNGKKNNVIDTSLLPGSTLTLGFGSGGMKPVQFSIPDGQEVDLCFFKIFVMKKGVDFGSISQLSPFTDSIGRGAALVPPPVTDDWGSRTIPIVLKRAETFQSSSSQSSDLCSEKQSTKHADYMDGLEKWLMASLQRLENFLSPFQPYAVPNQVLESGRSEWE</sequence>
<comment type="caution">
    <text evidence="1">The sequence shown here is derived from an EMBL/GenBank/DDBJ whole genome shotgun (WGS) entry which is preliminary data.</text>
</comment>
<gene>
    <name evidence="1" type="ORF">EDD18DRAFT_1171409</name>
</gene>
<proteinExistence type="predicted"/>
<organism evidence="1 2">
    <name type="scientific">Armillaria luteobubalina</name>
    <dbReference type="NCBI Taxonomy" id="153913"/>
    <lineage>
        <taxon>Eukaryota</taxon>
        <taxon>Fungi</taxon>
        <taxon>Dikarya</taxon>
        <taxon>Basidiomycota</taxon>
        <taxon>Agaricomycotina</taxon>
        <taxon>Agaricomycetes</taxon>
        <taxon>Agaricomycetidae</taxon>
        <taxon>Agaricales</taxon>
        <taxon>Marasmiineae</taxon>
        <taxon>Physalacriaceae</taxon>
        <taxon>Armillaria</taxon>
    </lineage>
</organism>
<dbReference type="EMBL" id="JAUEPU010000018">
    <property type="protein sequence ID" value="KAK0495244.1"/>
    <property type="molecule type" value="Genomic_DNA"/>
</dbReference>